<keyword evidence="1" id="KW-1133">Transmembrane helix</keyword>
<dbReference type="PANTHER" id="PTHR37947">
    <property type="entry name" value="BLL2462 PROTEIN"/>
    <property type="match status" value="1"/>
</dbReference>
<evidence type="ECO:0000256" key="1">
    <source>
        <dbReference type="SAM" id="Phobius"/>
    </source>
</evidence>
<name>A0A2P8DMM7_9ACTN</name>
<dbReference type="InterPro" id="IPR024163">
    <property type="entry name" value="Aerotolerance_reg_N"/>
</dbReference>
<organism evidence="3 4">
    <name type="scientific">Murinocardiopsis flavida</name>
    <dbReference type="NCBI Taxonomy" id="645275"/>
    <lineage>
        <taxon>Bacteria</taxon>
        <taxon>Bacillati</taxon>
        <taxon>Actinomycetota</taxon>
        <taxon>Actinomycetes</taxon>
        <taxon>Streptosporangiales</taxon>
        <taxon>Nocardiopsidaceae</taxon>
        <taxon>Murinocardiopsis</taxon>
    </lineage>
</organism>
<dbReference type="Pfam" id="PF13519">
    <property type="entry name" value="VWA_2"/>
    <property type="match status" value="1"/>
</dbReference>
<dbReference type="OrthoDB" id="8882959at2"/>
<evidence type="ECO:0000313" key="4">
    <source>
        <dbReference type="Proteomes" id="UP000240542"/>
    </source>
</evidence>
<dbReference type="PANTHER" id="PTHR37947:SF1">
    <property type="entry name" value="BLL2462 PROTEIN"/>
    <property type="match status" value="1"/>
</dbReference>
<comment type="caution">
    <text evidence="3">The sequence shown here is derived from an EMBL/GenBank/DDBJ whole genome shotgun (WGS) entry which is preliminary data.</text>
</comment>
<keyword evidence="1" id="KW-0472">Membrane</keyword>
<feature type="transmembrane region" description="Helical" evidence="1">
    <location>
        <begin position="291"/>
        <end position="312"/>
    </location>
</feature>
<dbReference type="AlphaFoldDB" id="A0A2P8DMM7"/>
<accession>A0A2P8DMM7</accession>
<feature type="domain" description="VWFA" evidence="2">
    <location>
        <begin position="87"/>
        <end position="275"/>
    </location>
</feature>
<dbReference type="Pfam" id="PF07584">
    <property type="entry name" value="BatA"/>
    <property type="match status" value="1"/>
</dbReference>
<dbReference type="Gene3D" id="3.40.50.410">
    <property type="entry name" value="von Willebrand factor, type A domain"/>
    <property type="match status" value="1"/>
</dbReference>
<dbReference type="SMART" id="SM00327">
    <property type="entry name" value="VWA"/>
    <property type="match status" value="1"/>
</dbReference>
<evidence type="ECO:0000259" key="2">
    <source>
        <dbReference type="PROSITE" id="PS50234"/>
    </source>
</evidence>
<keyword evidence="1" id="KW-0812">Transmembrane</keyword>
<dbReference type="InterPro" id="IPR002035">
    <property type="entry name" value="VWF_A"/>
</dbReference>
<reference evidence="3 4" key="1">
    <citation type="submission" date="2018-03" db="EMBL/GenBank/DDBJ databases">
        <title>Genomic Encyclopedia of Archaeal and Bacterial Type Strains, Phase II (KMG-II): from individual species to whole genera.</title>
        <authorList>
            <person name="Goeker M."/>
        </authorList>
    </citation>
    <scope>NUCLEOTIDE SEQUENCE [LARGE SCALE GENOMIC DNA]</scope>
    <source>
        <strain evidence="3 4">DSM 45312</strain>
    </source>
</reference>
<gene>
    <name evidence="3" type="ORF">CLV63_105147</name>
</gene>
<feature type="transmembrane region" description="Helical" evidence="1">
    <location>
        <begin position="6"/>
        <end position="25"/>
    </location>
</feature>
<protein>
    <submittedName>
        <fullName evidence="3">Ca-activated chloride channel family protein</fullName>
    </submittedName>
</protein>
<dbReference type="Proteomes" id="UP000240542">
    <property type="component" value="Unassembled WGS sequence"/>
</dbReference>
<keyword evidence="4" id="KW-1185">Reference proteome</keyword>
<dbReference type="InterPro" id="IPR036465">
    <property type="entry name" value="vWFA_dom_sf"/>
</dbReference>
<dbReference type="PROSITE" id="PS50234">
    <property type="entry name" value="VWFA"/>
    <property type="match status" value="1"/>
</dbReference>
<dbReference type="RefSeq" id="WP_106582553.1">
    <property type="nucleotide sequence ID" value="NZ_PYGA01000005.1"/>
</dbReference>
<proteinExistence type="predicted"/>
<dbReference type="SUPFAM" id="SSF53300">
    <property type="entry name" value="vWA-like"/>
    <property type="match status" value="1"/>
</dbReference>
<evidence type="ECO:0000313" key="3">
    <source>
        <dbReference type="EMBL" id="PSK98473.1"/>
    </source>
</evidence>
<sequence length="315" mass="33315">MSFLEPIWLWLLAAAPVLLAGYIAAQRRRSRYAVRFATLPMLERLAPARPGWRRHLPAAALLTALVALALAVARPVAEVTVPRERATVVVALDTSESMRAEDVEPSRIEVAKEAATRFVEGLPQRFNVGLVAFSGTASVEAAPSTDHREAIDRIAELRLDQSTAIGDAVTTSLQSIADLDDRAADDPPPARIVLLSDGANTSGVPLGQAAEAAAEAGVPVSTIAYGTPEGRIELGGRSTPVPVDAESLEDLARDTGGGFHTAQSDAELRQVYEDLESSIGWTVEEREITTLVVGAAMAALVAAGLGSLIWFARLP</sequence>
<dbReference type="EMBL" id="PYGA01000005">
    <property type="protein sequence ID" value="PSK98473.1"/>
    <property type="molecule type" value="Genomic_DNA"/>
</dbReference>